<gene>
    <name evidence="2" type="ORF">A8L45_17405</name>
</gene>
<comment type="caution">
    <text evidence="2">The sequence shown here is derived from an EMBL/GenBank/DDBJ whole genome shotgun (WGS) entry which is preliminary data.</text>
</comment>
<dbReference type="InterPro" id="IPR017737">
    <property type="entry name" value="TssE1-like"/>
</dbReference>
<keyword evidence="3" id="KW-1185">Reference proteome</keyword>
<dbReference type="AlphaFoldDB" id="A0A1C3EDQ5"/>
<dbReference type="STRING" id="1080227.A8L45_17405"/>
<feature type="domain" description="IraD/Gp25-like" evidence="1">
    <location>
        <begin position="60"/>
        <end position="111"/>
    </location>
</feature>
<sequence length="140" mass="15638">MSLLMKLTQSWRDDADAVRDAVIDNICALIASRAPLWGKDDDSLLAQNTIVSLGIRSTARSQSKANREVIRDDIQTLIRAFEPRLHDVDITMQDADEKHNQLRLRIAGVIHSSFGDESVVLDSRLDLASNKLDVRKSSLV</sequence>
<reference evidence="2 3" key="1">
    <citation type="submission" date="2016-05" db="EMBL/GenBank/DDBJ databases">
        <title>Genomic Taxonomy of the Vibrionaceae.</title>
        <authorList>
            <person name="Gomez-Gil B."/>
            <person name="Enciso-Ibarra J."/>
        </authorList>
    </citation>
    <scope>NUCLEOTIDE SEQUENCE [LARGE SCALE GENOMIC DNA]</scope>
    <source>
        <strain evidence="2 3">CAIM 1920</strain>
    </source>
</reference>
<proteinExistence type="predicted"/>
<evidence type="ECO:0000313" key="2">
    <source>
        <dbReference type="EMBL" id="ODA31365.1"/>
    </source>
</evidence>
<evidence type="ECO:0000259" key="1">
    <source>
        <dbReference type="Pfam" id="PF04965"/>
    </source>
</evidence>
<dbReference type="EMBL" id="LYBM01000037">
    <property type="protein sequence ID" value="ODA31365.1"/>
    <property type="molecule type" value="Genomic_DNA"/>
</dbReference>
<dbReference type="NCBIfam" id="TIGR03357">
    <property type="entry name" value="VI_zyme"/>
    <property type="match status" value="1"/>
</dbReference>
<name>A0A1C3EDQ5_9GAMM</name>
<organism evidence="2 3">
    <name type="scientific">Veronia pacifica</name>
    <dbReference type="NCBI Taxonomy" id="1080227"/>
    <lineage>
        <taxon>Bacteria</taxon>
        <taxon>Pseudomonadati</taxon>
        <taxon>Pseudomonadota</taxon>
        <taxon>Gammaproteobacteria</taxon>
        <taxon>Vibrionales</taxon>
        <taxon>Vibrionaceae</taxon>
        <taxon>Veronia</taxon>
    </lineage>
</organism>
<accession>A0A1C3EDQ5</accession>
<dbReference type="Gene3D" id="3.10.450.40">
    <property type="match status" value="1"/>
</dbReference>
<dbReference type="InterPro" id="IPR007048">
    <property type="entry name" value="IraD/Gp25-like"/>
</dbReference>
<evidence type="ECO:0000313" key="3">
    <source>
        <dbReference type="Proteomes" id="UP000094936"/>
    </source>
</evidence>
<dbReference type="Proteomes" id="UP000094936">
    <property type="component" value="Unassembled WGS sequence"/>
</dbReference>
<protein>
    <submittedName>
        <fullName evidence="2">Type VI secretion protein</fullName>
    </submittedName>
</protein>
<dbReference type="SUPFAM" id="SSF160719">
    <property type="entry name" value="gpW/gp25-like"/>
    <property type="match status" value="1"/>
</dbReference>
<dbReference type="OrthoDB" id="6401544at2"/>
<dbReference type="RefSeq" id="WP_068904613.1">
    <property type="nucleotide sequence ID" value="NZ_JBHUIF010000019.1"/>
</dbReference>
<dbReference type="Pfam" id="PF04965">
    <property type="entry name" value="GPW_gp25"/>
    <property type="match status" value="1"/>
</dbReference>